<evidence type="ECO:0000313" key="2">
    <source>
        <dbReference type="EMBL" id="GAN53238.1"/>
    </source>
</evidence>
<dbReference type="NCBIfam" id="TIGR00791">
    <property type="entry name" value="gntP"/>
    <property type="match status" value="1"/>
</dbReference>
<proteinExistence type="predicted"/>
<protein>
    <submittedName>
        <fullName evidence="2">Gluconate permease</fullName>
    </submittedName>
</protein>
<feature type="transmembrane region" description="Helical" evidence="1">
    <location>
        <begin position="178"/>
        <end position="198"/>
    </location>
</feature>
<name>A0A0D6MJ08_9PROT</name>
<dbReference type="Proteomes" id="UP000032679">
    <property type="component" value="Unassembled WGS sequence"/>
</dbReference>
<dbReference type="PIRSF" id="PIRSF002746">
    <property type="entry name" value="Gluconate_transporter"/>
    <property type="match status" value="1"/>
</dbReference>
<evidence type="ECO:0000256" key="1">
    <source>
        <dbReference type="SAM" id="Phobius"/>
    </source>
</evidence>
<dbReference type="PANTHER" id="PTHR30354">
    <property type="entry name" value="GNT FAMILY GLUCONATE TRANSPORTER"/>
    <property type="match status" value="1"/>
</dbReference>
<gene>
    <name evidence="2" type="ORF">Tasa_009_033</name>
</gene>
<dbReference type="AlphaFoldDB" id="A0A0D6MJ08"/>
<feature type="transmembrane region" description="Helical" evidence="1">
    <location>
        <begin position="302"/>
        <end position="320"/>
    </location>
</feature>
<feature type="transmembrane region" description="Helical" evidence="1">
    <location>
        <begin position="103"/>
        <end position="128"/>
    </location>
</feature>
<dbReference type="RefSeq" id="WP_048847027.1">
    <property type="nucleotide sequence ID" value="NZ_BALE01000009.1"/>
</dbReference>
<comment type="caution">
    <text evidence="2">The sequence shown here is derived from an EMBL/GenBank/DDBJ whole genome shotgun (WGS) entry which is preliminary data.</text>
</comment>
<keyword evidence="1" id="KW-1133">Transmembrane helix</keyword>
<feature type="transmembrane region" description="Helical" evidence="1">
    <location>
        <begin position="6"/>
        <end position="24"/>
    </location>
</feature>
<sequence length="447" mass="46823">MTPVFAIGLATAAIAAIIVLIAYFRLNPFIVLFTVSLILALAAGMPPDKVVASFEAGAGHVLGHVGTVIALGTMLGKMLAESGGADRITITVSQAFGKSKLDWAMMLIGLIVGLPVFFEVGFVLLIPLAFVMAQRHNTPLLRLALPLGAALSVTHAMVPPHPATLLALQAYHANTGRTIFWGILVGIPTAILAGPIFARFVAPRIKIEGTNALGEQFTNRQVPEKLPSFTITVVTVLSPVILMLVGSIADVVTTPKTQANQLLHFIGNTDIALVLATILSFYVLGLARGFSRETILRFTNECLGPTALIMLLVGAGGGFGRELVDSGVSKTITDVALGAHVPLLVLAWLLAVVVRVACGSATVAMSTASSIAGPILLKAHGVSPELMVLVTGAGSVAFGPMNDAGFWQMKEYLGLTVPQTIKTWSAVETLIAFFGLAFCLLLAQFIS</sequence>
<accession>A0A0D6MJ08</accession>
<dbReference type="InterPro" id="IPR003474">
    <property type="entry name" value="Glcn_transporter"/>
</dbReference>
<keyword evidence="1" id="KW-0472">Membrane</keyword>
<keyword evidence="1" id="KW-0812">Transmembrane</keyword>
<dbReference type="GO" id="GO:0005886">
    <property type="term" value="C:plasma membrane"/>
    <property type="evidence" value="ECO:0007669"/>
    <property type="project" value="TreeGrafter"/>
</dbReference>
<dbReference type="PANTHER" id="PTHR30354:SF26">
    <property type="entry name" value="TRANSPORTER, PUTATIVE-RELATED"/>
    <property type="match status" value="1"/>
</dbReference>
<keyword evidence="3" id="KW-1185">Reference proteome</keyword>
<organism evidence="2 3">
    <name type="scientific">Tanticharoenia sakaeratensis NBRC 103193</name>
    <dbReference type="NCBI Taxonomy" id="1231623"/>
    <lineage>
        <taxon>Bacteria</taxon>
        <taxon>Pseudomonadati</taxon>
        <taxon>Pseudomonadota</taxon>
        <taxon>Alphaproteobacteria</taxon>
        <taxon>Acetobacterales</taxon>
        <taxon>Acetobacteraceae</taxon>
        <taxon>Tanticharoenia</taxon>
    </lineage>
</organism>
<dbReference type="EMBL" id="BALE01000009">
    <property type="protein sequence ID" value="GAN53238.1"/>
    <property type="molecule type" value="Genomic_DNA"/>
</dbReference>
<feature type="transmembrane region" description="Helical" evidence="1">
    <location>
        <begin position="271"/>
        <end position="290"/>
    </location>
</feature>
<evidence type="ECO:0000313" key="3">
    <source>
        <dbReference type="Proteomes" id="UP000032679"/>
    </source>
</evidence>
<reference evidence="2 3" key="1">
    <citation type="submission" date="2012-10" db="EMBL/GenBank/DDBJ databases">
        <title>Genome sequencing of Tanticharoenia sakaeratensis NBRC 103193.</title>
        <authorList>
            <person name="Azuma Y."/>
            <person name="Hadano H."/>
            <person name="Hirakawa H."/>
            <person name="Matsushita K."/>
        </authorList>
    </citation>
    <scope>NUCLEOTIDE SEQUENCE [LARGE SCALE GENOMIC DNA]</scope>
    <source>
        <strain evidence="2 3">NBRC 103193</strain>
    </source>
</reference>
<feature type="transmembrane region" description="Helical" evidence="1">
    <location>
        <begin position="29"/>
        <end position="45"/>
    </location>
</feature>
<feature type="transmembrane region" description="Helical" evidence="1">
    <location>
        <begin position="229"/>
        <end position="251"/>
    </location>
</feature>
<feature type="transmembrane region" description="Helical" evidence="1">
    <location>
        <begin position="427"/>
        <end position="446"/>
    </location>
</feature>
<feature type="transmembrane region" description="Helical" evidence="1">
    <location>
        <begin position="340"/>
        <end position="365"/>
    </location>
</feature>
<dbReference type="Pfam" id="PF02447">
    <property type="entry name" value="GntP_permease"/>
    <property type="match status" value="1"/>
</dbReference>
<dbReference type="GO" id="GO:0015128">
    <property type="term" value="F:gluconate transmembrane transporter activity"/>
    <property type="evidence" value="ECO:0007669"/>
    <property type="project" value="InterPro"/>
</dbReference>
<dbReference type="STRING" id="1231623.Tasa_009_033"/>
<feature type="transmembrane region" description="Helical" evidence="1">
    <location>
        <begin position="140"/>
        <end position="158"/>
    </location>
</feature>
<dbReference type="OrthoDB" id="9787129at2"/>